<feature type="region of interest" description="Disordered" evidence="1">
    <location>
        <begin position="56"/>
        <end position="76"/>
    </location>
</feature>
<name>A0AA91M017_9MYCO</name>
<dbReference type="EMBL" id="MVHM01000001">
    <property type="protein sequence ID" value="ORA40936.1"/>
    <property type="molecule type" value="Genomic_DNA"/>
</dbReference>
<proteinExistence type="predicted"/>
<evidence type="ECO:0000313" key="2">
    <source>
        <dbReference type="EMBL" id="ORA40936.1"/>
    </source>
</evidence>
<accession>A0AA91M017</accession>
<organism evidence="2 3">
    <name type="scientific">Mycobacterium branderi</name>
    <dbReference type="NCBI Taxonomy" id="43348"/>
    <lineage>
        <taxon>Bacteria</taxon>
        <taxon>Bacillati</taxon>
        <taxon>Actinomycetota</taxon>
        <taxon>Actinomycetes</taxon>
        <taxon>Mycobacteriales</taxon>
        <taxon>Mycobacteriaceae</taxon>
        <taxon>Mycobacterium</taxon>
    </lineage>
</organism>
<gene>
    <name evidence="2" type="ORF">BST20_01960</name>
</gene>
<evidence type="ECO:0000313" key="3">
    <source>
        <dbReference type="Proteomes" id="UP000192441"/>
    </source>
</evidence>
<dbReference type="Proteomes" id="UP000192441">
    <property type="component" value="Unassembled WGS sequence"/>
</dbReference>
<comment type="caution">
    <text evidence="2">The sequence shown here is derived from an EMBL/GenBank/DDBJ whole genome shotgun (WGS) entry which is preliminary data.</text>
</comment>
<feature type="region of interest" description="Disordered" evidence="1">
    <location>
        <begin position="1"/>
        <end position="25"/>
    </location>
</feature>
<reference evidence="2 3" key="1">
    <citation type="submission" date="2016-12" db="EMBL/GenBank/DDBJ databases">
        <title>The new phylogeny of genus Mycobacterium.</title>
        <authorList>
            <person name="Tortoli E."/>
            <person name="Trovato A."/>
            <person name="Cirillo D.M."/>
        </authorList>
    </citation>
    <scope>NUCLEOTIDE SEQUENCE [LARGE SCALE GENOMIC DNA]</scope>
    <source>
        <strain evidence="2 3">DSM 44624</strain>
    </source>
</reference>
<dbReference type="AlphaFoldDB" id="A0AA91M017"/>
<sequence length="76" mass="8608">MKSLHQISERHSRSQQLLHSGEVGPTRKFRTCTKTITTPRSCLQFLDRRRLAAGEDVGDAAGAPLQSEFNLRDRSR</sequence>
<protein>
    <submittedName>
        <fullName evidence="2">Uncharacterized protein</fullName>
    </submittedName>
</protein>
<evidence type="ECO:0000256" key="1">
    <source>
        <dbReference type="SAM" id="MobiDB-lite"/>
    </source>
</evidence>